<protein>
    <submittedName>
        <fullName evidence="3">Uncharacterized protein</fullName>
    </submittedName>
</protein>
<accession>A0A7S4E1I1</accession>
<feature type="compositionally biased region" description="Polar residues" evidence="1">
    <location>
        <begin position="458"/>
        <end position="468"/>
    </location>
</feature>
<keyword evidence="2" id="KW-1133">Transmembrane helix</keyword>
<organism evidence="3">
    <name type="scientific">Lotharella globosa</name>
    <dbReference type="NCBI Taxonomy" id="91324"/>
    <lineage>
        <taxon>Eukaryota</taxon>
        <taxon>Sar</taxon>
        <taxon>Rhizaria</taxon>
        <taxon>Cercozoa</taxon>
        <taxon>Chlorarachniophyceae</taxon>
        <taxon>Lotharella</taxon>
    </lineage>
</organism>
<feature type="transmembrane region" description="Helical" evidence="2">
    <location>
        <begin position="12"/>
        <end position="34"/>
    </location>
</feature>
<proteinExistence type="predicted"/>
<feature type="compositionally biased region" description="Pro residues" evidence="1">
    <location>
        <begin position="425"/>
        <end position="435"/>
    </location>
</feature>
<sequence>MQRLNRVLSLRGGGAVRLVAIPILLVIVEVQLGISSLFSDRTRGILGSVGGAGSDRLANDVPIEILSFNLSTSPPVRPFPALRSNGIELAHLLKAGGSSVLYFVDRALKTCESTSAHRNTSAPLCYARVKRYKHQRKAWRANRDDDPRAEPFRIALIREPCAYYVSVWRFQGFERRQHRMLQKCYAGAKTTEEEALKLYLPQVIAAKKLNVSTIAAESLALKHAKGDTLNISGDTYGNYSLEVLDDLPNRMRESFRLFMQDLHRNSTIGAMTYRSWCSSKTKFPGLPFWDDGQLTRCVRDMPEEKQAEISDSLGDPWEKVYTNVDCWVRTSTLTEDLTKCLLRFEALNPGSVWVDRLARLQGIHRNGGSRDHFEKLSCSDFYDEELRSSVEQRDKQLFESFGYSCCSRDIKPMRYPQGPLRSKPPVHPTAPPPPAATRTTEKDTVASNSAPGDKNRQTKPSGRSSTTPFVYFAPDLPSTRTSMARRGCRNQASVAICLIGDRLEGRKRANLHYHWMKNLIGPLGGAQNVEVIVHASKDDLDSDSFTEILDEWPTAIGIYREDEEDLYTVYQEESKACPGPFLTFSSWMQRLRKRDCYRAIREREMECNHHYRWVVRDQADHFFYKPVFAGGTRTLSSLEEGIHVAGLTRRWMNHRFGIVSRDYAPHYFAAKRGACTHPNATELFTAPCLWDRKVDAKSPASRVDPGCDLVMGITHELGQQHAEGSGKGRAVGHFVRGKTVTRPLLVRGCEHDECDVAKCNSNPTCKMKVEALREAAKNDSDATARMMKVLDRSWVVCEQEVPGSHAACAPPFY</sequence>
<evidence type="ECO:0000256" key="1">
    <source>
        <dbReference type="SAM" id="MobiDB-lite"/>
    </source>
</evidence>
<name>A0A7S4E1I1_9EUKA</name>
<evidence type="ECO:0000313" key="3">
    <source>
        <dbReference type="EMBL" id="CAE0684439.1"/>
    </source>
</evidence>
<dbReference type="EMBL" id="HBIV01052828">
    <property type="protein sequence ID" value="CAE0684439.1"/>
    <property type="molecule type" value="Transcribed_RNA"/>
</dbReference>
<keyword evidence="2" id="KW-0812">Transmembrane</keyword>
<keyword evidence="2" id="KW-0472">Membrane</keyword>
<gene>
    <name evidence="3" type="ORF">LGLO00237_LOCUS36227</name>
</gene>
<dbReference type="AlphaFoldDB" id="A0A7S4E1I1"/>
<evidence type="ECO:0000256" key="2">
    <source>
        <dbReference type="SAM" id="Phobius"/>
    </source>
</evidence>
<feature type="region of interest" description="Disordered" evidence="1">
    <location>
        <begin position="414"/>
        <end position="471"/>
    </location>
</feature>
<reference evidence="3" key="1">
    <citation type="submission" date="2021-01" db="EMBL/GenBank/DDBJ databases">
        <authorList>
            <person name="Corre E."/>
            <person name="Pelletier E."/>
            <person name="Niang G."/>
            <person name="Scheremetjew M."/>
            <person name="Finn R."/>
            <person name="Kale V."/>
            <person name="Holt S."/>
            <person name="Cochrane G."/>
            <person name="Meng A."/>
            <person name="Brown T."/>
            <person name="Cohen L."/>
        </authorList>
    </citation>
    <scope>NUCLEOTIDE SEQUENCE</scope>
    <source>
        <strain evidence="3">CCCM811</strain>
    </source>
</reference>